<evidence type="ECO:0000256" key="1">
    <source>
        <dbReference type="ARBA" id="ARBA00008468"/>
    </source>
</evidence>
<dbReference type="GO" id="GO:0099078">
    <property type="term" value="C:BORC complex"/>
    <property type="evidence" value="ECO:0007669"/>
    <property type="project" value="TreeGrafter"/>
</dbReference>
<name>A0AAV0T7U9_HYABA</name>
<dbReference type="GO" id="GO:0031083">
    <property type="term" value="C:BLOC-1 complex"/>
    <property type="evidence" value="ECO:0007669"/>
    <property type="project" value="TreeGrafter"/>
</dbReference>
<feature type="coiled-coil region" evidence="2">
    <location>
        <begin position="73"/>
        <end position="107"/>
    </location>
</feature>
<reference evidence="3" key="1">
    <citation type="submission" date="2022-12" db="EMBL/GenBank/DDBJ databases">
        <authorList>
            <person name="Webb A."/>
        </authorList>
    </citation>
    <scope>NUCLEOTIDE SEQUENCE</scope>
    <source>
        <strain evidence="3">Hp1</strain>
    </source>
</reference>
<proteinExistence type="inferred from homology"/>
<protein>
    <submittedName>
        <fullName evidence="3">Uncharacterized protein</fullName>
    </submittedName>
</protein>
<dbReference type="PANTHER" id="PTHR46479">
    <property type="entry name" value="BIOGENESIS OF LYSOSOME-RELATED ORGANELLES COMPLEX 1 SUBUNIT 2"/>
    <property type="match status" value="1"/>
</dbReference>
<dbReference type="Proteomes" id="UP001162031">
    <property type="component" value="Unassembled WGS sequence"/>
</dbReference>
<dbReference type="GO" id="GO:0016197">
    <property type="term" value="P:endosomal transport"/>
    <property type="evidence" value="ECO:0007669"/>
    <property type="project" value="TreeGrafter"/>
</dbReference>
<evidence type="ECO:0000256" key="2">
    <source>
        <dbReference type="SAM" id="Coils"/>
    </source>
</evidence>
<dbReference type="EMBL" id="CANTFL010000126">
    <property type="protein sequence ID" value="CAI5714448.1"/>
    <property type="molecule type" value="Genomic_DNA"/>
</dbReference>
<keyword evidence="2" id="KW-0175">Coiled coil</keyword>
<keyword evidence="4" id="KW-1185">Reference proteome</keyword>
<dbReference type="PANTHER" id="PTHR46479:SF1">
    <property type="entry name" value="BIOGENESIS OF LYSOSOME-RELATED ORGANELLES COMPLEX 1 SUBUNIT 2"/>
    <property type="match status" value="1"/>
</dbReference>
<evidence type="ECO:0000313" key="3">
    <source>
        <dbReference type="EMBL" id="CAI5714448.1"/>
    </source>
</evidence>
<comment type="similarity">
    <text evidence="1">Belongs to the BLOC1S2 family.</text>
</comment>
<accession>A0AAV0T7U9</accession>
<organism evidence="3 4">
    <name type="scientific">Hyaloperonospora brassicae</name>
    <name type="common">Brassica downy mildew</name>
    <name type="synonym">Peronospora brassicae</name>
    <dbReference type="NCBI Taxonomy" id="162125"/>
    <lineage>
        <taxon>Eukaryota</taxon>
        <taxon>Sar</taxon>
        <taxon>Stramenopiles</taxon>
        <taxon>Oomycota</taxon>
        <taxon>Peronosporomycetes</taxon>
        <taxon>Peronosporales</taxon>
        <taxon>Peronosporaceae</taxon>
        <taxon>Hyaloperonospora</taxon>
    </lineage>
</organism>
<dbReference type="InterPro" id="IPR019269">
    <property type="entry name" value="BLOC1_su2"/>
</dbReference>
<sequence length="112" mass="12612">MDEAEVDELRHLTERVCETVAAYAGAQLDGSLESMQILETVLAAVNAKYVGMRRELKSIGKLSKVLEARAAALREKRTVIDDVDEELAELEDMVEQLEKYTESLEAKFYEVC</sequence>
<gene>
    <name evidence="3" type="ORF">HBR001_LOCUS1245</name>
</gene>
<dbReference type="GO" id="GO:0032418">
    <property type="term" value="P:lysosome localization"/>
    <property type="evidence" value="ECO:0007669"/>
    <property type="project" value="TreeGrafter"/>
</dbReference>
<dbReference type="GO" id="GO:0000930">
    <property type="term" value="C:gamma-tubulin complex"/>
    <property type="evidence" value="ECO:0007669"/>
    <property type="project" value="TreeGrafter"/>
</dbReference>
<comment type="caution">
    <text evidence="3">The sequence shown here is derived from an EMBL/GenBank/DDBJ whole genome shotgun (WGS) entry which is preliminary data.</text>
</comment>
<dbReference type="GO" id="GO:0043015">
    <property type="term" value="F:gamma-tubulin binding"/>
    <property type="evidence" value="ECO:0007669"/>
    <property type="project" value="TreeGrafter"/>
</dbReference>
<evidence type="ECO:0000313" key="4">
    <source>
        <dbReference type="Proteomes" id="UP001162031"/>
    </source>
</evidence>
<dbReference type="Pfam" id="PF10046">
    <property type="entry name" value="BLOC1_2"/>
    <property type="match status" value="1"/>
</dbReference>
<dbReference type="AlphaFoldDB" id="A0AAV0T7U9"/>